<dbReference type="GO" id="GO:0006874">
    <property type="term" value="P:intracellular calcium ion homeostasis"/>
    <property type="evidence" value="ECO:0007669"/>
    <property type="project" value="Ensembl"/>
</dbReference>
<evidence type="ECO:0000256" key="1">
    <source>
        <dbReference type="SAM" id="MobiDB-lite"/>
    </source>
</evidence>
<dbReference type="Ensembl" id="ENSGGOT00000026061.2">
    <property type="protein sequence ID" value="ENSGGOP00000020889.1"/>
    <property type="gene ID" value="ENSGGOG00000027882.2"/>
</dbReference>
<dbReference type="GO" id="GO:0030674">
    <property type="term" value="F:protein-macromolecule adaptor activity"/>
    <property type="evidence" value="ECO:0007669"/>
    <property type="project" value="Ensembl"/>
</dbReference>
<dbReference type="PANTHER" id="PTHR37872">
    <property type="entry name" value="SIMILAR TO RIKEN CDNA 1700029I15"/>
    <property type="match status" value="1"/>
</dbReference>
<dbReference type="Proteomes" id="UP000001519">
    <property type="component" value="Chromosome 11"/>
</dbReference>
<dbReference type="GO" id="GO:0016567">
    <property type="term" value="P:protein ubiquitination"/>
    <property type="evidence" value="ECO:0007669"/>
    <property type="project" value="Ensembl"/>
</dbReference>
<dbReference type="AlphaFoldDB" id="G3RYK0"/>
<dbReference type="CTD" id="143678"/>
<feature type="chain" id="PRO_5003453325" evidence="2">
    <location>
        <begin position="36"/>
        <end position="98"/>
    </location>
</feature>
<accession>G3RYK0</accession>
<dbReference type="HOGENOM" id="CLU_2319619_0_0_1"/>
<feature type="signal peptide" evidence="2">
    <location>
        <begin position="1"/>
        <end position="35"/>
    </location>
</feature>
<dbReference type="EMBL" id="CABD030078557">
    <property type="status" value="NOT_ANNOTATED_CDS"/>
    <property type="molecule type" value="Genomic_DNA"/>
</dbReference>
<reference evidence="3" key="4">
    <citation type="submission" date="2025-09" db="UniProtKB">
        <authorList>
            <consortium name="Ensembl"/>
        </authorList>
    </citation>
    <scope>IDENTIFICATION</scope>
</reference>
<dbReference type="GeneID" id="101140079"/>
<reference evidence="4" key="1">
    <citation type="submission" date="2011-05" db="EMBL/GenBank/DDBJ databases">
        <title>Insights into the evolution of the great apes provided by the gorilla genome.</title>
        <authorList>
            <person name="Scally A."/>
        </authorList>
    </citation>
    <scope>NUCLEOTIDE SEQUENCE [LARGE SCALE GENOMIC DNA]</scope>
</reference>
<dbReference type="FunCoup" id="G3RYK0">
    <property type="interactions" value="22"/>
</dbReference>
<dbReference type="GeneTree" id="ENSGT00390000018235"/>
<dbReference type="eggNOG" id="ENOG502SCAR">
    <property type="taxonomic scope" value="Eukaryota"/>
</dbReference>
<organism evidence="3 4">
    <name type="scientific">Gorilla gorilla gorilla</name>
    <name type="common">Western lowland gorilla</name>
    <dbReference type="NCBI Taxonomy" id="9595"/>
    <lineage>
        <taxon>Eukaryota</taxon>
        <taxon>Metazoa</taxon>
        <taxon>Chordata</taxon>
        <taxon>Craniata</taxon>
        <taxon>Vertebrata</taxon>
        <taxon>Euteleostomi</taxon>
        <taxon>Mammalia</taxon>
        <taxon>Eutheria</taxon>
        <taxon>Euarchontoglires</taxon>
        <taxon>Primates</taxon>
        <taxon>Haplorrhini</taxon>
        <taxon>Catarrhini</taxon>
        <taxon>Hominidae</taxon>
        <taxon>Gorilla</taxon>
    </lineage>
</organism>
<dbReference type="KEGG" id="ggo:101140079"/>
<dbReference type="OrthoDB" id="9908355at2759"/>
<dbReference type="GO" id="GO:0035437">
    <property type="term" value="P:maintenance of protein localization in endoplasmic reticulum"/>
    <property type="evidence" value="ECO:0007669"/>
    <property type="project" value="Ensembl"/>
</dbReference>
<evidence type="ECO:0000313" key="4">
    <source>
        <dbReference type="Proteomes" id="UP000001519"/>
    </source>
</evidence>
<proteinExistence type="predicted"/>
<sequence length="98" mass="11019">MVLAMLEAQHPRVGLSLFLHLILAVALLRSQPLRSQRSVPEAFSAPLELSQPLSGLVDDYGILPKHPWPQGPRPLLSRAQQRKRDGPDLAEYYYDAHL</sequence>
<dbReference type="GO" id="GO:0050821">
    <property type="term" value="P:protein stabilization"/>
    <property type="evidence" value="ECO:0007669"/>
    <property type="project" value="Ensembl"/>
</dbReference>
<gene>
    <name evidence="3" type="primary">FREY1</name>
</gene>
<evidence type="ECO:0000313" key="3">
    <source>
        <dbReference type="Ensembl" id="ENSGGOP00000020889.1"/>
    </source>
</evidence>
<dbReference type="OMA" id="IRPKHPW"/>
<dbReference type="InParanoid" id="G3RYK0"/>
<dbReference type="GO" id="GO:0035036">
    <property type="term" value="P:sperm-egg recognition"/>
    <property type="evidence" value="ECO:0000318"/>
    <property type="project" value="GO_Central"/>
</dbReference>
<dbReference type="GO" id="GO:0065003">
    <property type="term" value="P:protein-containing complex assembly"/>
    <property type="evidence" value="ECO:0007669"/>
    <property type="project" value="Ensembl"/>
</dbReference>
<dbReference type="GO" id="GO:0010467">
    <property type="term" value="P:gene expression"/>
    <property type="evidence" value="ECO:0007669"/>
    <property type="project" value="Ensembl"/>
</dbReference>
<protein>
    <submittedName>
        <fullName evidence="3">Frey regulator of sperm-oocyte fusion 1</fullName>
    </submittedName>
</protein>
<keyword evidence="2" id="KW-0732">Signal</keyword>
<dbReference type="GO" id="GO:0006487">
    <property type="term" value="P:protein N-linked glycosylation"/>
    <property type="evidence" value="ECO:0007669"/>
    <property type="project" value="Ensembl"/>
</dbReference>
<dbReference type="GO" id="GO:0007342">
    <property type="term" value="P:fusion of sperm to egg plasma membrane involved in single fertilization"/>
    <property type="evidence" value="ECO:0000318"/>
    <property type="project" value="GO_Central"/>
</dbReference>
<dbReference type="InterPro" id="IPR031748">
    <property type="entry name" value="Frey"/>
</dbReference>
<dbReference type="GO" id="GO:0007286">
    <property type="term" value="P:spermatid development"/>
    <property type="evidence" value="ECO:0007669"/>
    <property type="project" value="Ensembl"/>
</dbReference>
<name>G3RYK0_GORGO</name>
<reference evidence="3 4" key="2">
    <citation type="journal article" date="2012" name="Nature">
        <title>Insights into hominid evolution from the gorilla genome sequence.</title>
        <authorList>
            <person name="Scally A."/>
            <person name="Dutheil J.Y."/>
            <person name="Hillier L.W."/>
            <person name="Jordan G.E."/>
            <person name="Goodhead I."/>
            <person name="Herrero J."/>
            <person name="Hobolth A."/>
            <person name="Lappalainen T."/>
            <person name="Mailund T."/>
            <person name="Marques-Bonet T."/>
            <person name="McCarthy S."/>
            <person name="Montgomery S.H."/>
            <person name="Schwalie P.C."/>
            <person name="Tang Y.A."/>
            <person name="Ward M.C."/>
            <person name="Xue Y."/>
            <person name="Yngvadottir B."/>
            <person name="Alkan C."/>
            <person name="Andersen L.N."/>
            <person name="Ayub Q."/>
            <person name="Ball E.V."/>
            <person name="Beal K."/>
            <person name="Bradley B.J."/>
            <person name="Chen Y."/>
            <person name="Clee C.M."/>
            <person name="Fitzgerald S."/>
            <person name="Graves T.A."/>
            <person name="Gu Y."/>
            <person name="Heath P."/>
            <person name="Heger A."/>
            <person name="Karakoc E."/>
            <person name="Kolb-Kokocinski A."/>
            <person name="Laird G.K."/>
            <person name="Lunter G."/>
            <person name="Meader S."/>
            <person name="Mort M."/>
            <person name="Mullikin J.C."/>
            <person name="Munch K."/>
            <person name="O'Connor T.D."/>
            <person name="Phillips A.D."/>
            <person name="Prado-Martinez J."/>
            <person name="Rogers A.S."/>
            <person name="Sajjadian S."/>
            <person name="Schmidt D."/>
            <person name="Shaw K."/>
            <person name="Simpson J.T."/>
            <person name="Stenson P.D."/>
            <person name="Turner D.J."/>
            <person name="Vigilant L."/>
            <person name="Vilella A.J."/>
            <person name="Whitener W."/>
            <person name="Zhu B."/>
            <person name="Cooper D.N."/>
            <person name="de Jong P."/>
            <person name="Dermitzakis E.T."/>
            <person name="Eichler E.E."/>
            <person name="Flicek P."/>
            <person name="Goldman N."/>
            <person name="Mundy N.I."/>
            <person name="Ning Z."/>
            <person name="Odom D.T."/>
            <person name="Ponting C.P."/>
            <person name="Quail M.A."/>
            <person name="Ryder O.A."/>
            <person name="Searle S.M."/>
            <person name="Warren W.C."/>
            <person name="Wilson R.K."/>
            <person name="Schierup M.H."/>
            <person name="Rogers J."/>
            <person name="Tyler-Smith C."/>
            <person name="Durbin R."/>
        </authorList>
    </citation>
    <scope>NUCLEOTIDE SEQUENCE [LARGE SCALE GENOMIC DNA]</scope>
</reference>
<dbReference type="Pfam" id="PF15878">
    <property type="entry name" value="Frey"/>
    <property type="match status" value="1"/>
</dbReference>
<dbReference type="Bgee" id="ENSGGOG00000027882">
    <property type="expression patterns" value="Expressed in testis and 3 other cell types or tissues"/>
</dbReference>
<dbReference type="GO" id="GO:0060476">
    <property type="term" value="P:protein localization involved in acrosome reaction"/>
    <property type="evidence" value="ECO:0007669"/>
    <property type="project" value="Ensembl"/>
</dbReference>
<dbReference type="GO" id="GO:0005789">
    <property type="term" value="C:endoplasmic reticulum membrane"/>
    <property type="evidence" value="ECO:0000318"/>
    <property type="project" value="GO_Central"/>
</dbReference>
<dbReference type="PANTHER" id="PTHR37872:SF1">
    <property type="entry name" value="PROTEIN FREY 1"/>
    <property type="match status" value="1"/>
</dbReference>
<feature type="region of interest" description="Disordered" evidence="1">
    <location>
        <begin position="65"/>
        <end position="87"/>
    </location>
</feature>
<keyword evidence="4" id="KW-1185">Reference proteome</keyword>
<evidence type="ECO:0000256" key="2">
    <source>
        <dbReference type="SAM" id="SignalP"/>
    </source>
</evidence>
<dbReference type="RefSeq" id="XP_004051047.1">
    <property type="nucleotide sequence ID" value="XM_004050999.4"/>
</dbReference>
<reference evidence="3" key="3">
    <citation type="submission" date="2025-08" db="UniProtKB">
        <authorList>
            <consortium name="Ensembl"/>
        </authorList>
    </citation>
    <scope>IDENTIFICATION</scope>
</reference>
<dbReference type="STRING" id="9593.ENSGGOP00000020889"/>